<dbReference type="EMBL" id="CAJNOK010061836">
    <property type="protein sequence ID" value="CAF1639426.1"/>
    <property type="molecule type" value="Genomic_DNA"/>
</dbReference>
<evidence type="ECO:0000313" key="3">
    <source>
        <dbReference type="Proteomes" id="UP000682733"/>
    </source>
</evidence>
<dbReference type="EMBL" id="CAJOBA010088491">
    <property type="protein sequence ID" value="CAF4473765.1"/>
    <property type="molecule type" value="Genomic_DNA"/>
</dbReference>
<dbReference type="Proteomes" id="UP000677228">
    <property type="component" value="Unassembled WGS sequence"/>
</dbReference>
<proteinExistence type="predicted"/>
<organism evidence="2 3">
    <name type="scientific">Didymodactylos carnosus</name>
    <dbReference type="NCBI Taxonomy" id="1234261"/>
    <lineage>
        <taxon>Eukaryota</taxon>
        <taxon>Metazoa</taxon>
        <taxon>Spiralia</taxon>
        <taxon>Gnathifera</taxon>
        <taxon>Rotifera</taxon>
        <taxon>Eurotatoria</taxon>
        <taxon>Bdelloidea</taxon>
        <taxon>Philodinida</taxon>
        <taxon>Philodinidae</taxon>
        <taxon>Didymodactylos</taxon>
    </lineage>
</organism>
<accession>A0A8S2X2W5</accession>
<reference evidence="2" key="1">
    <citation type="submission" date="2021-02" db="EMBL/GenBank/DDBJ databases">
        <authorList>
            <person name="Nowell W R."/>
        </authorList>
    </citation>
    <scope>NUCLEOTIDE SEQUENCE</scope>
</reference>
<comment type="caution">
    <text evidence="2">The sequence shown here is derived from an EMBL/GenBank/DDBJ whole genome shotgun (WGS) entry which is preliminary data.</text>
</comment>
<evidence type="ECO:0000313" key="2">
    <source>
        <dbReference type="EMBL" id="CAF4473765.1"/>
    </source>
</evidence>
<sequence length="169" mass="19655">LGLINIPLTPKWQLHTGHTLWENIPIRRKTNFITRTAAVTLTADHKLPVLLYEYYPIKIHILNCENGDIETAKLTCSCANTDETNPTQDDTFLSYTTDSSIEITRTCTIKTKPIPKDGQIEQDLFALNGLYIHVHLMYDYVFYNWLEMVFVLQQDLVNWLQYKLVVVQH</sequence>
<evidence type="ECO:0000313" key="1">
    <source>
        <dbReference type="EMBL" id="CAF1639426.1"/>
    </source>
</evidence>
<feature type="non-terminal residue" evidence="2">
    <location>
        <position position="1"/>
    </location>
</feature>
<dbReference type="Proteomes" id="UP000682733">
    <property type="component" value="Unassembled WGS sequence"/>
</dbReference>
<dbReference type="AlphaFoldDB" id="A0A8S2X2W5"/>
<gene>
    <name evidence="1" type="ORF">OVA965_LOCUS44185</name>
    <name evidence="2" type="ORF">TMI583_LOCUS46822</name>
</gene>
<protein>
    <submittedName>
        <fullName evidence="2">Uncharacterized protein</fullName>
    </submittedName>
</protein>
<name>A0A8S2X2W5_9BILA</name>